<dbReference type="InterPro" id="IPR051044">
    <property type="entry name" value="MAG_DAG_Lipase"/>
</dbReference>
<dbReference type="PhylomeDB" id="A0A0G4EPD0"/>
<keyword evidence="1" id="KW-1133">Transmembrane helix</keyword>
<organism evidence="3 4">
    <name type="scientific">Vitrella brassicaformis (strain CCMP3155)</name>
    <dbReference type="NCBI Taxonomy" id="1169540"/>
    <lineage>
        <taxon>Eukaryota</taxon>
        <taxon>Sar</taxon>
        <taxon>Alveolata</taxon>
        <taxon>Colpodellida</taxon>
        <taxon>Vitrellaceae</taxon>
        <taxon>Vitrella</taxon>
    </lineage>
</organism>
<feature type="transmembrane region" description="Helical" evidence="1">
    <location>
        <begin position="110"/>
        <end position="132"/>
    </location>
</feature>
<evidence type="ECO:0000259" key="2">
    <source>
        <dbReference type="Pfam" id="PF12146"/>
    </source>
</evidence>
<evidence type="ECO:0000256" key="1">
    <source>
        <dbReference type="SAM" id="Phobius"/>
    </source>
</evidence>
<dbReference type="Pfam" id="PF12146">
    <property type="entry name" value="Hydrolase_4"/>
    <property type="match status" value="2"/>
</dbReference>
<evidence type="ECO:0000313" key="3">
    <source>
        <dbReference type="EMBL" id="CEL99672.1"/>
    </source>
</evidence>
<reference evidence="3 4" key="1">
    <citation type="submission" date="2014-11" db="EMBL/GenBank/DDBJ databases">
        <authorList>
            <person name="Zhu J."/>
            <person name="Qi W."/>
            <person name="Song R."/>
        </authorList>
    </citation>
    <scope>NUCLEOTIDE SEQUENCE [LARGE SCALE GENOMIC DNA]</scope>
</reference>
<sequence length="314" mass="35477">MSLPGLLQTRGRPGPVQCEEGMMINERGVRLFTRRWRPQGKVRAQMYLIHGVSFHSGYFGELAAALASDGVDVMAMDLQGHGRSGGTRVHIGRFQHYVDDVRRMIERRRVAGVPVFVFGESMGASIAVVLAIQEEMRVARAERQLFYDFFWGLTCYPYQRLPLAGLILSGTAIRVAKGVFPPKLVRYLLRMLALLLPMLPVVPLDVPSYDEAFRVPQMRKLRLGMVPALTAVPQYIEKNLHLLKVPFLALHGTADERTPPENAHLLYDSSPLPPEMKRVVLYEGASHQLLQDLPETREQVISDIREWVRGRLGE</sequence>
<keyword evidence="1" id="KW-0812">Transmembrane</keyword>
<dbReference type="Proteomes" id="UP000041254">
    <property type="component" value="Unassembled WGS sequence"/>
</dbReference>
<gene>
    <name evidence="3" type="ORF">Vbra_20724</name>
</gene>
<feature type="domain" description="Serine aminopeptidase S33" evidence="2">
    <location>
        <begin position="162"/>
        <end position="292"/>
    </location>
</feature>
<dbReference type="InterPro" id="IPR022742">
    <property type="entry name" value="Hydrolase_4"/>
</dbReference>
<name>A0A0G4EPD0_VITBC</name>
<dbReference type="STRING" id="1169540.A0A0G4EPD0"/>
<accession>A0A0G4EPD0</accession>
<dbReference type="InterPro" id="IPR029058">
    <property type="entry name" value="AB_hydrolase_fold"/>
</dbReference>
<keyword evidence="1" id="KW-0472">Membrane</keyword>
<dbReference type="EMBL" id="CDMY01000286">
    <property type="protein sequence ID" value="CEL99672.1"/>
    <property type="molecule type" value="Genomic_DNA"/>
</dbReference>
<dbReference type="InParanoid" id="A0A0G4EPD0"/>
<dbReference type="SUPFAM" id="SSF53474">
    <property type="entry name" value="alpha/beta-Hydrolases"/>
    <property type="match status" value="1"/>
</dbReference>
<protein>
    <recommendedName>
        <fullName evidence="2">Serine aminopeptidase S33 domain-containing protein</fullName>
    </recommendedName>
</protein>
<dbReference type="Gene3D" id="3.40.50.1820">
    <property type="entry name" value="alpha/beta hydrolase"/>
    <property type="match status" value="1"/>
</dbReference>
<evidence type="ECO:0000313" key="4">
    <source>
        <dbReference type="Proteomes" id="UP000041254"/>
    </source>
</evidence>
<dbReference type="PANTHER" id="PTHR11614">
    <property type="entry name" value="PHOSPHOLIPASE-RELATED"/>
    <property type="match status" value="1"/>
</dbReference>
<feature type="domain" description="Serine aminopeptidase S33" evidence="2">
    <location>
        <begin position="41"/>
        <end position="138"/>
    </location>
</feature>
<proteinExistence type="predicted"/>
<dbReference type="OrthoDB" id="2498029at2759"/>
<dbReference type="VEuPathDB" id="CryptoDB:Vbra_20724"/>
<dbReference type="AlphaFoldDB" id="A0A0G4EPD0"/>
<keyword evidence="4" id="KW-1185">Reference proteome</keyword>